<dbReference type="InterPro" id="IPR052922">
    <property type="entry name" value="Cytidylate_Kinase-2"/>
</dbReference>
<protein>
    <recommendedName>
        <fullName evidence="3">Adenylate kinase</fullName>
    </recommendedName>
</protein>
<organism evidence="1 2">
    <name type="scientific">Paractinoplanes durhamensis</name>
    <dbReference type="NCBI Taxonomy" id="113563"/>
    <lineage>
        <taxon>Bacteria</taxon>
        <taxon>Bacillati</taxon>
        <taxon>Actinomycetota</taxon>
        <taxon>Actinomycetes</taxon>
        <taxon>Micromonosporales</taxon>
        <taxon>Micromonosporaceae</taxon>
        <taxon>Paractinoplanes</taxon>
    </lineage>
</organism>
<accession>A0ABQ3YXE9</accession>
<gene>
    <name evidence="1" type="ORF">Adu01nite_36150</name>
</gene>
<dbReference type="PANTHER" id="PTHR37816">
    <property type="entry name" value="YALI0E33011P"/>
    <property type="match status" value="1"/>
</dbReference>
<evidence type="ECO:0000313" key="2">
    <source>
        <dbReference type="Proteomes" id="UP000637628"/>
    </source>
</evidence>
<evidence type="ECO:0000313" key="1">
    <source>
        <dbReference type="EMBL" id="GIE02265.1"/>
    </source>
</evidence>
<reference evidence="1 2" key="1">
    <citation type="submission" date="2021-01" db="EMBL/GenBank/DDBJ databases">
        <title>Whole genome shotgun sequence of Actinoplanes durhamensis NBRC 14914.</title>
        <authorList>
            <person name="Komaki H."/>
            <person name="Tamura T."/>
        </authorList>
    </citation>
    <scope>NUCLEOTIDE SEQUENCE [LARGE SCALE GENOMIC DNA]</scope>
    <source>
        <strain evidence="1 2">NBRC 14914</strain>
    </source>
</reference>
<name>A0ABQ3YXE9_9ACTN</name>
<dbReference type="RefSeq" id="WP_203728029.1">
    <property type="nucleotide sequence ID" value="NZ_BAAATX010000001.1"/>
</dbReference>
<dbReference type="SUPFAM" id="SSF52540">
    <property type="entry name" value="P-loop containing nucleoside triphosphate hydrolases"/>
    <property type="match status" value="1"/>
</dbReference>
<dbReference type="EMBL" id="BOML01000031">
    <property type="protein sequence ID" value="GIE02265.1"/>
    <property type="molecule type" value="Genomic_DNA"/>
</dbReference>
<evidence type="ECO:0008006" key="3">
    <source>
        <dbReference type="Google" id="ProtNLM"/>
    </source>
</evidence>
<comment type="caution">
    <text evidence="1">The sequence shown here is derived from an EMBL/GenBank/DDBJ whole genome shotgun (WGS) entry which is preliminary data.</text>
</comment>
<proteinExistence type="predicted"/>
<dbReference type="InterPro" id="IPR027417">
    <property type="entry name" value="P-loop_NTPase"/>
</dbReference>
<keyword evidence="2" id="KW-1185">Reference proteome</keyword>
<dbReference type="Proteomes" id="UP000637628">
    <property type="component" value="Unassembled WGS sequence"/>
</dbReference>
<dbReference type="Gene3D" id="3.40.50.300">
    <property type="entry name" value="P-loop containing nucleotide triphosphate hydrolases"/>
    <property type="match status" value="1"/>
</dbReference>
<sequence length="179" mass="20712">MRRILVYGVTGSGKSTLARRVGERLGVPYHSVDDLTWDPGWVPVGHAEQRERLGAVCAGDAWVVDSAYGIWRDLVLARVDLIVGLDLPRWLSLQRLLRRTVRQIVRRTATCNGNYETWRGTFLDRESILVWHFRSFTRKRRRMREWHADPAFPVEIVLLRSPREVERWVAALPSRAGQA</sequence>
<dbReference type="PANTHER" id="PTHR37816:SF1">
    <property type="entry name" value="TOXIN"/>
    <property type="match status" value="1"/>
</dbReference>